<comment type="catalytic activity">
    <reaction evidence="5">
        <text>[protein]-dithiol + NAD(+) = [protein]-disulfide + NADH + H(+)</text>
        <dbReference type="Rhea" id="RHEA:18749"/>
        <dbReference type="Rhea" id="RHEA-COMP:10593"/>
        <dbReference type="Rhea" id="RHEA-COMP:10594"/>
        <dbReference type="ChEBI" id="CHEBI:15378"/>
        <dbReference type="ChEBI" id="CHEBI:29950"/>
        <dbReference type="ChEBI" id="CHEBI:50058"/>
        <dbReference type="ChEBI" id="CHEBI:57540"/>
        <dbReference type="ChEBI" id="CHEBI:57945"/>
        <dbReference type="EC" id="1.8.1.8"/>
    </reaction>
</comment>
<dbReference type="PANTHER" id="PTHR13871:SF96">
    <property type="entry name" value="THIOREDOXIN DOMAIN-CONTAINING PROTEIN"/>
    <property type="match status" value="1"/>
</dbReference>
<dbReference type="OrthoDB" id="1740151at2759"/>
<dbReference type="PANTHER" id="PTHR13871">
    <property type="entry name" value="THIOREDOXIN"/>
    <property type="match status" value="1"/>
</dbReference>
<dbReference type="SUPFAM" id="SSF52833">
    <property type="entry name" value="Thioredoxin-like"/>
    <property type="match status" value="1"/>
</dbReference>
<evidence type="ECO:0000256" key="6">
    <source>
        <dbReference type="ARBA" id="ARBA00047804"/>
    </source>
</evidence>
<dbReference type="Gene3D" id="3.40.30.10">
    <property type="entry name" value="Glutaredoxin"/>
    <property type="match status" value="1"/>
</dbReference>
<evidence type="ECO:0000256" key="4">
    <source>
        <dbReference type="ARBA" id="ARBA00023027"/>
    </source>
</evidence>
<accession>A0A8K0DNC0</accession>
<keyword evidence="2" id="KW-0677">Repeat</keyword>
<keyword evidence="9" id="KW-1185">Reference proteome</keyword>
<dbReference type="Proteomes" id="UP000796880">
    <property type="component" value="Unassembled WGS sequence"/>
</dbReference>
<dbReference type="GO" id="GO:0047134">
    <property type="term" value="F:protein-disulfide reductase [NAD(P)H] activity"/>
    <property type="evidence" value="ECO:0007669"/>
    <property type="project" value="UniProtKB-EC"/>
</dbReference>
<dbReference type="InterPro" id="IPR052259">
    <property type="entry name" value="Nucleoredoxin-like"/>
</dbReference>
<dbReference type="InterPro" id="IPR012336">
    <property type="entry name" value="Thioredoxin-like_fold"/>
</dbReference>
<evidence type="ECO:0000256" key="5">
    <source>
        <dbReference type="ARBA" id="ARBA00047388"/>
    </source>
</evidence>
<evidence type="ECO:0000313" key="9">
    <source>
        <dbReference type="Proteomes" id="UP000796880"/>
    </source>
</evidence>
<dbReference type="AlphaFoldDB" id="A0A8K0DNC0"/>
<comment type="catalytic activity">
    <reaction evidence="6">
        <text>[protein]-dithiol + NADP(+) = [protein]-disulfide + NADPH + H(+)</text>
        <dbReference type="Rhea" id="RHEA:18753"/>
        <dbReference type="Rhea" id="RHEA-COMP:10593"/>
        <dbReference type="Rhea" id="RHEA-COMP:10594"/>
        <dbReference type="ChEBI" id="CHEBI:15378"/>
        <dbReference type="ChEBI" id="CHEBI:29950"/>
        <dbReference type="ChEBI" id="CHEBI:50058"/>
        <dbReference type="ChEBI" id="CHEBI:57783"/>
        <dbReference type="ChEBI" id="CHEBI:58349"/>
        <dbReference type="EC" id="1.8.1.8"/>
    </reaction>
</comment>
<keyword evidence="4" id="KW-0520">NAD</keyword>
<comment type="caution">
    <text evidence="8">The sequence shown here is derived from an EMBL/GenBank/DDBJ whole genome shotgun (WGS) entry which is preliminary data.</text>
</comment>
<dbReference type="EMBL" id="VOIH02000012">
    <property type="protein sequence ID" value="KAF3431324.1"/>
    <property type="molecule type" value="Genomic_DNA"/>
</dbReference>
<sequence length="212" mass="24406">MKHGSRAYPFTPEKLTELDKQRDEEQTLEQLLISEGGDFLVKTPGSNVTFLPKLSQTYNELKANSKQFEVVFVTCDLDHTKFVEHYAKMPWFALPYDDKRSEFLKQRFEIEELPRVVVIGPCGRTVTTGALYLISVHGAKAFPFDEAHLLSLKLELSILRNWPKKYWSEEKHEYLLVLASSARFVQHMGCVGVTTVRSVTSIFIKVAFWSKE</sequence>
<feature type="domain" description="Thioredoxin-like fold" evidence="7">
    <location>
        <begin position="48"/>
        <end position="124"/>
    </location>
</feature>
<evidence type="ECO:0000256" key="1">
    <source>
        <dbReference type="ARBA" id="ARBA00012612"/>
    </source>
</evidence>
<dbReference type="EC" id="1.8.1.8" evidence="1"/>
<name>A0A8K0DNC0_9ROSA</name>
<proteinExistence type="predicted"/>
<gene>
    <name evidence="8" type="ORF">FNV43_RR26055</name>
</gene>
<evidence type="ECO:0000313" key="8">
    <source>
        <dbReference type="EMBL" id="KAF3431324.1"/>
    </source>
</evidence>
<organism evidence="8 9">
    <name type="scientific">Rhamnella rubrinervis</name>
    <dbReference type="NCBI Taxonomy" id="2594499"/>
    <lineage>
        <taxon>Eukaryota</taxon>
        <taxon>Viridiplantae</taxon>
        <taxon>Streptophyta</taxon>
        <taxon>Embryophyta</taxon>
        <taxon>Tracheophyta</taxon>
        <taxon>Spermatophyta</taxon>
        <taxon>Magnoliopsida</taxon>
        <taxon>eudicotyledons</taxon>
        <taxon>Gunneridae</taxon>
        <taxon>Pentapetalae</taxon>
        <taxon>rosids</taxon>
        <taxon>fabids</taxon>
        <taxon>Rosales</taxon>
        <taxon>Rhamnaceae</taxon>
        <taxon>rhamnoid group</taxon>
        <taxon>Rhamneae</taxon>
        <taxon>Rhamnella</taxon>
    </lineage>
</organism>
<protein>
    <recommendedName>
        <fullName evidence="1">protein-disulfide reductase</fullName>
        <ecNumber evidence="1">1.8.1.8</ecNumber>
    </recommendedName>
</protein>
<dbReference type="InterPro" id="IPR036249">
    <property type="entry name" value="Thioredoxin-like_sf"/>
</dbReference>
<evidence type="ECO:0000256" key="3">
    <source>
        <dbReference type="ARBA" id="ARBA00023002"/>
    </source>
</evidence>
<evidence type="ECO:0000259" key="7">
    <source>
        <dbReference type="Pfam" id="PF13905"/>
    </source>
</evidence>
<reference evidence="8" key="1">
    <citation type="submission" date="2020-03" db="EMBL/GenBank/DDBJ databases">
        <title>A high-quality chromosome-level genome assembly of a woody plant with both climbing and erect habits, Rhamnella rubrinervis.</title>
        <authorList>
            <person name="Lu Z."/>
            <person name="Yang Y."/>
            <person name="Zhu X."/>
            <person name="Sun Y."/>
        </authorList>
    </citation>
    <scope>NUCLEOTIDE SEQUENCE</scope>
    <source>
        <strain evidence="8">BYM</strain>
        <tissue evidence="8">Leaf</tissue>
    </source>
</reference>
<dbReference type="Pfam" id="PF13905">
    <property type="entry name" value="Thioredoxin_8"/>
    <property type="match status" value="1"/>
</dbReference>
<keyword evidence="3" id="KW-0560">Oxidoreductase</keyword>
<evidence type="ECO:0000256" key="2">
    <source>
        <dbReference type="ARBA" id="ARBA00022737"/>
    </source>
</evidence>